<feature type="compositionally biased region" description="Basic residues" evidence="3">
    <location>
        <begin position="320"/>
        <end position="329"/>
    </location>
</feature>
<gene>
    <name evidence="4" type="ORF">FSP39_025131</name>
</gene>
<feature type="compositionally biased region" description="Basic residues" evidence="3">
    <location>
        <begin position="171"/>
        <end position="185"/>
    </location>
</feature>
<organism evidence="4 5">
    <name type="scientific">Pinctada imbricata</name>
    <name type="common">Atlantic pearl-oyster</name>
    <name type="synonym">Pinctada martensii</name>
    <dbReference type="NCBI Taxonomy" id="66713"/>
    <lineage>
        <taxon>Eukaryota</taxon>
        <taxon>Metazoa</taxon>
        <taxon>Spiralia</taxon>
        <taxon>Lophotrochozoa</taxon>
        <taxon>Mollusca</taxon>
        <taxon>Bivalvia</taxon>
        <taxon>Autobranchia</taxon>
        <taxon>Pteriomorphia</taxon>
        <taxon>Pterioida</taxon>
        <taxon>Pterioidea</taxon>
        <taxon>Pteriidae</taxon>
        <taxon>Pinctada</taxon>
    </lineage>
</organism>
<proteinExistence type="inferred from homology"/>
<sequence>MKLFCAIYIVMFHRSRIVDDDIDIKALSTGDLGTTLEEDVGDNDPTIAGIIDERPEHVQRLEAYRQEGKWKVISQKEMDERLGHNIGHKTRHDSDSDQSPQRKQRHDSDSDQSPQRKQRHDSDSDQSPPRKQRHDSDSDQSPPRKQRHDSESDQSPPRRQRHNSHSNQSPHGKHSKNLTIQKKKRQYDSDSDASPPRRKRQNSDSDQSPPRKQRKSKSDLSSQRKQIKDFDSDQSPPRRQKRDSDSDQSPPRRQKRGSDSDQSPPRKHKKDKMEQTLSGKKAGLSSAKDMKREAELLKQREDQAFKQIGDDVSGKNAKTVFRKSGKHMKKQEEITPEERARKEKQAAQYKVWGKGLKQAELQEATVEDTLHEMSKPMARYKDDEDLNSMLRDQHRAEDPMAAFINKKKTGSTGKTKAKPVYSGPAPPPNRYNIMPGYRWDGVDRSNGFEKSIFAKISNKKAVDAMAYEWSVQDM</sequence>
<evidence type="ECO:0000256" key="1">
    <source>
        <dbReference type="ARBA" id="ARBA00011069"/>
    </source>
</evidence>
<dbReference type="PANTHER" id="PTHR31809">
    <property type="entry name" value="BUD13 HOMOLOG"/>
    <property type="match status" value="1"/>
</dbReference>
<evidence type="ECO:0000313" key="5">
    <source>
        <dbReference type="Proteomes" id="UP001186944"/>
    </source>
</evidence>
<dbReference type="GO" id="GO:0003723">
    <property type="term" value="F:RNA binding"/>
    <property type="evidence" value="ECO:0007669"/>
    <property type="project" value="TreeGrafter"/>
</dbReference>
<evidence type="ECO:0000256" key="2">
    <source>
        <dbReference type="ARBA" id="ARBA00014454"/>
    </source>
</evidence>
<feature type="compositionally biased region" description="Basic and acidic residues" evidence="3">
    <location>
        <begin position="288"/>
        <end position="302"/>
    </location>
</feature>
<evidence type="ECO:0000313" key="4">
    <source>
        <dbReference type="EMBL" id="KAK3107918.1"/>
    </source>
</evidence>
<name>A0AA88YLA5_PINIB</name>
<dbReference type="AlphaFoldDB" id="A0AA88YLA5"/>
<feature type="region of interest" description="Disordered" evidence="3">
    <location>
        <begin position="316"/>
        <end position="341"/>
    </location>
</feature>
<dbReference type="GO" id="GO:0070274">
    <property type="term" value="C:RES complex"/>
    <property type="evidence" value="ECO:0007669"/>
    <property type="project" value="TreeGrafter"/>
</dbReference>
<dbReference type="EMBL" id="VSWD01000002">
    <property type="protein sequence ID" value="KAK3107918.1"/>
    <property type="molecule type" value="Genomic_DNA"/>
</dbReference>
<dbReference type="Proteomes" id="UP001186944">
    <property type="component" value="Unassembled WGS sequence"/>
</dbReference>
<comment type="caution">
    <text evidence="4">The sequence shown here is derived from an EMBL/GenBank/DDBJ whole genome shotgun (WGS) entry which is preliminary data.</text>
</comment>
<feature type="region of interest" description="Disordered" evidence="3">
    <location>
        <begin position="85"/>
        <end position="302"/>
    </location>
</feature>
<protein>
    <recommendedName>
        <fullName evidence="2">BUD13 homolog</fullName>
    </recommendedName>
</protein>
<accession>A0AA88YLA5</accession>
<evidence type="ECO:0000256" key="3">
    <source>
        <dbReference type="SAM" id="MobiDB-lite"/>
    </source>
</evidence>
<dbReference type="GO" id="GO:0005684">
    <property type="term" value="C:U2-type spliceosomal complex"/>
    <property type="evidence" value="ECO:0007669"/>
    <property type="project" value="TreeGrafter"/>
</dbReference>
<keyword evidence="5" id="KW-1185">Reference proteome</keyword>
<dbReference type="Pfam" id="PF09736">
    <property type="entry name" value="Bud13"/>
    <property type="match status" value="1"/>
</dbReference>
<dbReference type="InterPro" id="IPR018609">
    <property type="entry name" value="Bud13"/>
</dbReference>
<dbReference type="InterPro" id="IPR051112">
    <property type="entry name" value="CWC26_splicing_factor"/>
</dbReference>
<feature type="compositionally biased region" description="Basic and acidic residues" evidence="3">
    <location>
        <begin position="330"/>
        <end position="341"/>
    </location>
</feature>
<dbReference type="GO" id="GO:0000398">
    <property type="term" value="P:mRNA splicing, via spliceosome"/>
    <property type="evidence" value="ECO:0007669"/>
    <property type="project" value="TreeGrafter"/>
</dbReference>
<dbReference type="PANTHER" id="PTHR31809:SF0">
    <property type="entry name" value="BUD13 HOMOLOG"/>
    <property type="match status" value="1"/>
</dbReference>
<reference evidence="4" key="1">
    <citation type="submission" date="2019-08" db="EMBL/GenBank/DDBJ databases">
        <title>The improved chromosome-level genome for the pearl oyster Pinctada fucata martensii using PacBio sequencing and Hi-C.</title>
        <authorList>
            <person name="Zheng Z."/>
        </authorList>
    </citation>
    <scope>NUCLEOTIDE SEQUENCE</scope>
    <source>
        <strain evidence="4">ZZ-2019</strain>
        <tissue evidence="4">Adductor muscle</tissue>
    </source>
</reference>
<comment type="similarity">
    <text evidence="1">Belongs to the CWC26 family.</text>
</comment>